<feature type="transmembrane region" description="Helical" evidence="8">
    <location>
        <begin position="135"/>
        <end position="153"/>
    </location>
</feature>
<dbReference type="InterPro" id="IPR002781">
    <property type="entry name" value="TM_pro_TauE-like"/>
</dbReference>
<evidence type="ECO:0000313" key="9">
    <source>
        <dbReference type="EMBL" id="QXL87728.1"/>
    </source>
</evidence>
<evidence type="ECO:0000256" key="8">
    <source>
        <dbReference type="RuleBase" id="RU363041"/>
    </source>
</evidence>
<feature type="transmembrane region" description="Helical" evidence="8">
    <location>
        <begin position="36"/>
        <end position="68"/>
    </location>
</feature>
<protein>
    <recommendedName>
        <fullName evidence="8">Probable membrane transporter protein</fullName>
    </recommendedName>
</protein>
<keyword evidence="3" id="KW-0813">Transport</keyword>
<comment type="subcellular location">
    <subcellularLocation>
        <location evidence="1 8">Cell membrane</location>
        <topology evidence="1 8">Multi-pass membrane protein</topology>
    </subcellularLocation>
</comment>
<evidence type="ECO:0000256" key="5">
    <source>
        <dbReference type="ARBA" id="ARBA00022692"/>
    </source>
</evidence>
<evidence type="ECO:0000256" key="6">
    <source>
        <dbReference type="ARBA" id="ARBA00022989"/>
    </source>
</evidence>
<evidence type="ECO:0000256" key="7">
    <source>
        <dbReference type="ARBA" id="ARBA00023136"/>
    </source>
</evidence>
<comment type="similarity">
    <text evidence="2 8">Belongs to the 4-toluene sulfonate uptake permease (TSUP) (TC 2.A.102) family.</text>
</comment>
<evidence type="ECO:0000256" key="4">
    <source>
        <dbReference type="ARBA" id="ARBA00022475"/>
    </source>
</evidence>
<dbReference type="RefSeq" id="WP_257894580.1">
    <property type="nucleotide sequence ID" value="NZ_JAIMBW010000001.1"/>
</dbReference>
<dbReference type="Proteomes" id="UP000693972">
    <property type="component" value="Unassembled WGS sequence"/>
</dbReference>
<dbReference type="Pfam" id="PF01925">
    <property type="entry name" value="TauE"/>
    <property type="match status" value="1"/>
</dbReference>
<evidence type="ECO:0000256" key="2">
    <source>
        <dbReference type="ARBA" id="ARBA00009142"/>
    </source>
</evidence>
<proteinExistence type="inferred from homology"/>
<evidence type="ECO:0000256" key="3">
    <source>
        <dbReference type="ARBA" id="ARBA00022448"/>
    </source>
</evidence>
<keyword evidence="5 8" id="KW-0812">Transmembrane</keyword>
<keyword evidence="7 8" id="KW-0472">Membrane</keyword>
<keyword evidence="4 8" id="KW-1003">Cell membrane</keyword>
<feature type="transmembrane region" description="Helical" evidence="8">
    <location>
        <begin position="104"/>
        <end position="123"/>
    </location>
</feature>
<keyword evidence="6 8" id="KW-1133">Transmembrane helix</keyword>
<keyword evidence="10" id="KW-1185">Reference proteome</keyword>
<dbReference type="InterPro" id="IPR052017">
    <property type="entry name" value="TSUP"/>
</dbReference>
<dbReference type="PANTHER" id="PTHR30269">
    <property type="entry name" value="TRANSMEMBRANE PROTEIN YFCA"/>
    <property type="match status" value="1"/>
</dbReference>
<dbReference type="EMBL" id="JAIMBW010000001">
    <property type="protein sequence ID" value="MBY4895124.1"/>
    <property type="molecule type" value="Genomic_DNA"/>
</dbReference>
<feature type="transmembrane region" description="Helical" evidence="8">
    <location>
        <begin position="80"/>
        <end position="98"/>
    </location>
</feature>
<name>A0A975YFT3_9RHOB</name>
<dbReference type="AlphaFoldDB" id="A0A975YFT3"/>
<dbReference type="EMBL" id="CP078073">
    <property type="protein sequence ID" value="QXL87728.1"/>
    <property type="molecule type" value="Genomic_DNA"/>
</dbReference>
<evidence type="ECO:0000313" key="10">
    <source>
        <dbReference type="Proteomes" id="UP000693972"/>
    </source>
</evidence>
<sequence>MPEALALALATPGLLWVCAAACLSGLVYGFAGFGSALVFMPLAVIFLPPPLAIAAFSLSALASLFTMIPKAWPKADQRQTILMVAASLVTMPLGVALLRWTPEVTIRACVCGLTLLTLAALVAGWKVPLRGGTPLRAAVGAMSGITGGSTGLNGPPVILFNLGTDQPVEVTRANLACFLTFNALFLMPMMYIQGAIDGFAVWVGALMLLPYAAGTMIGTALFRPEAAGVYKTAAYILIALAGIMGLPIWGA</sequence>
<dbReference type="PANTHER" id="PTHR30269:SF37">
    <property type="entry name" value="MEMBRANE TRANSPORTER PROTEIN"/>
    <property type="match status" value="1"/>
</dbReference>
<dbReference type="GO" id="GO:0005886">
    <property type="term" value="C:plasma membrane"/>
    <property type="evidence" value="ECO:0007669"/>
    <property type="project" value="UniProtKB-SubCell"/>
</dbReference>
<accession>A0A975YFT3</accession>
<evidence type="ECO:0000256" key="1">
    <source>
        <dbReference type="ARBA" id="ARBA00004651"/>
    </source>
</evidence>
<feature type="transmembrane region" description="Helical" evidence="8">
    <location>
        <begin position="228"/>
        <end position="249"/>
    </location>
</feature>
<feature type="transmembrane region" description="Helical" evidence="8">
    <location>
        <begin position="173"/>
        <end position="192"/>
    </location>
</feature>
<reference evidence="9 10" key="1">
    <citation type="submission" date="2021-07" db="EMBL/GenBank/DDBJ databases">
        <title>Karlodiniumbacter phycospheric gen. nov., sp. nov., a phycosphere bacterium isolated from karlodinium veneficum.</title>
        <authorList>
            <person name="Peng Y."/>
            <person name="Jiang L."/>
            <person name="Lee J."/>
        </authorList>
    </citation>
    <scope>NUCLEOTIDE SEQUENCE</scope>
    <source>
        <strain evidence="9 10">N5</strain>
    </source>
</reference>
<feature type="transmembrane region" description="Helical" evidence="8">
    <location>
        <begin position="199"/>
        <end position="222"/>
    </location>
</feature>
<organism evidence="9">
    <name type="scientific">Gymnodinialimonas phycosphaerae</name>
    <dbReference type="NCBI Taxonomy" id="2841589"/>
    <lineage>
        <taxon>Bacteria</taxon>
        <taxon>Pseudomonadati</taxon>
        <taxon>Pseudomonadota</taxon>
        <taxon>Alphaproteobacteria</taxon>
        <taxon>Rhodobacterales</taxon>
        <taxon>Paracoccaceae</taxon>
        <taxon>Gymnodinialimonas</taxon>
    </lineage>
</organism>
<gene>
    <name evidence="9" type="ORF">KUL25_20375</name>
</gene>